<sequence>MSSNSNDSGSWYSRKYNEWYTAYMPWLEDKYLQYFGENKASYTAKENLKTDVTGNEAVNKVQGGLAEGVGGQFGKGGLLESVGQGVSTEGFNRAERDEHNKALKM</sequence>
<dbReference type="OrthoDB" id="3001700at2759"/>
<organism evidence="1 2">
    <name type="scientific">Gomphillus americanus</name>
    <dbReference type="NCBI Taxonomy" id="1940652"/>
    <lineage>
        <taxon>Eukaryota</taxon>
        <taxon>Fungi</taxon>
        <taxon>Dikarya</taxon>
        <taxon>Ascomycota</taxon>
        <taxon>Pezizomycotina</taxon>
        <taxon>Lecanoromycetes</taxon>
        <taxon>OSLEUM clade</taxon>
        <taxon>Ostropomycetidae</taxon>
        <taxon>Ostropales</taxon>
        <taxon>Graphidaceae</taxon>
        <taxon>Gomphilloideae</taxon>
        <taxon>Gomphillus</taxon>
    </lineage>
</organism>
<protein>
    <submittedName>
        <fullName evidence="1">Uncharacterized protein</fullName>
    </submittedName>
</protein>
<reference evidence="1" key="1">
    <citation type="submission" date="2021-03" db="EMBL/GenBank/DDBJ databases">
        <authorList>
            <person name="Tagirdzhanova G."/>
        </authorList>
    </citation>
    <scope>NUCLEOTIDE SEQUENCE</scope>
</reference>
<gene>
    <name evidence="1" type="ORF">GOMPHAMPRED_004728</name>
</gene>
<dbReference type="AlphaFoldDB" id="A0A8H3EIP8"/>
<evidence type="ECO:0000313" key="2">
    <source>
        <dbReference type="Proteomes" id="UP000664169"/>
    </source>
</evidence>
<proteinExistence type="predicted"/>
<dbReference type="Proteomes" id="UP000664169">
    <property type="component" value="Unassembled WGS sequence"/>
</dbReference>
<name>A0A8H3EIP8_9LECA</name>
<comment type="caution">
    <text evidence="1">The sequence shown here is derived from an EMBL/GenBank/DDBJ whole genome shotgun (WGS) entry which is preliminary data.</text>
</comment>
<dbReference type="EMBL" id="CAJPDQ010000003">
    <property type="protein sequence ID" value="CAF9906477.1"/>
    <property type="molecule type" value="Genomic_DNA"/>
</dbReference>
<keyword evidence="2" id="KW-1185">Reference proteome</keyword>
<accession>A0A8H3EIP8</accession>
<evidence type="ECO:0000313" key="1">
    <source>
        <dbReference type="EMBL" id="CAF9906477.1"/>
    </source>
</evidence>